<dbReference type="InterPro" id="IPR020537">
    <property type="entry name" value="ATP_synth_F0_csu_DDCD_BS"/>
</dbReference>
<evidence type="ECO:0000313" key="16">
    <source>
        <dbReference type="Proteomes" id="UP000269410"/>
    </source>
</evidence>
<dbReference type="Pfam" id="PF00137">
    <property type="entry name" value="ATP-synt_C"/>
    <property type="match status" value="1"/>
</dbReference>
<sequence length="74" mass="7796">MDTEVAKYIASSLAIIAMLATAPAEAYLAAKAFEAIGRNPKLESSLFGKVIVSIALVESTAIYALIAFFTIINS</sequence>
<evidence type="ECO:0000256" key="11">
    <source>
        <dbReference type="ARBA" id="ARBA00032200"/>
    </source>
</evidence>
<evidence type="ECO:0000256" key="13">
    <source>
        <dbReference type="SAM" id="Phobius"/>
    </source>
</evidence>
<dbReference type="GO" id="GO:0008289">
    <property type="term" value="F:lipid binding"/>
    <property type="evidence" value="ECO:0007669"/>
    <property type="project" value="UniProtKB-KW"/>
</dbReference>
<dbReference type="PRINTS" id="PR00124">
    <property type="entry name" value="ATPASEC"/>
</dbReference>
<evidence type="ECO:0000256" key="12">
    <source>
        <dbReference type="ARBA" id="ARBA00032887"/>
    </source>
</evidence>
<keyword evidence="3" id="KW-0813">Transport</keyword>
<dbReference type="Proteomes" id="UP000269410">
    <property type="component" value="Unassembled WGS sequence"/>
</dbReference>
<keyword evidence="4" id="KW-0138">CF(0)</keyword>
<dbReference type="GO" id="GO:0045259">
    <property type="term" value="C:proton-transporting ATP synthase complex"/>
    <property type="evidence" value="ECO:0007669"/>
    <property type="project" value="UniProtKB-KW"/>
</dbReference>
<evidence type="ECO:0000256" key="1">
    <source>
        <dbReference type="ARBA" id="ARBA00004141"/>
    </source>
</evidence>
<dbReference type="GO" id="GO:0015078">
    <property type="term" value="F:proton transmembrane transporter activity"/>
    <property type="evidence" value="ECO:0007669"/>
    <property type="project" value="InterPro"/>
</dbReference>
<evidence type="ECO:0000256" key="2">
    <source>
        <dbReference type="ARBA" id="ARBA00006704"/>
    </source>
</evidence>
<keyword evidence="9" id="KW-0446">Lipid-binding</keyword>
<proteinExistence type="inferred from homology"/>
<dbReference type="InterPro" id="IPR038662">
    <property type="entry name" value="ATP_synth_F0_csu_sf"/>
</dbReference>
<evidence type="ECO:0000256" key="4">
    <source>
        <dbReference type="ARBA" id="ARBA00022547"/>
    </source>
</evidence>
<evidence type="ECO:0000259" key="14">
    <source>
        <dbReference type="Pfam" id="PF00137"/>
    </source>
</evidence>
<evidence type="ECO:0000256" key="5">
    <source>
        <dbReference type="ARBA" id="ARBA00022692"/>
    </source>
</evidence>
<dbReference type="AlphaFoldDB" id="A0A3M0Z118"/>
<dbReference type="InterPro" id="IPR000454">
    <property type="entry name" value="ATP_synth_F0_csu"/>
</dbReference>
<evidence type="ECO:0000256" key="8">
    <source>
        <dbReference type="ARBA" id="ARBA00023065"/>
    </source>
</evidence>
<dbReference type="InterPro" id="IPR035921">
    <property type="entry name" value="F/V-ATP_Csub_sf"/>
</dbReference>
<keyword evidence="6" id="KW-0375">Hydrogen ion transport</keyword>
<comment type="subcellular location">
    <subcellularLocation>
        <location evidence="1">Membrane</location>
        <topology evidence="1">Multi-pass membrane protein</topology>
    </subcellularLocation>
</comment>
<evidence type="ECO:0000256" key="7">
    <source>
        <dbReference type="ARBA" id="ARBA00022989"/>
    </source>
</evidence>
<dbReference type="EMBL" id="RFKV01000114">
    <property type="protein sequence ID" value="RMD76655.1"/>
    <property type="molecule type" value="Genomic_DNA"/>
</dbReference>
<keyword evidence="10 13" id="KW-0472">Membrane</keyword>
<comment type="similarity">
    <text evidence="2">Belongs to the ATPase C chain family.</text>
</comment>
<feature type="domain" description="V-ATPase proteolipid subunit C-like" evidence="14">
    <location>
        <begin position="9"/>
        <end position="70"/>
    </location>
</feature>
<feature type="transmembrane region" description="Helical" evidence="13">
    <location>
        <begin position="50"/>
        <end position="72"/>
    </location>
</feature>
<evidence type="ECO:0000256" key="10">
    <source>
        <dbReference type="ARBA" id="ARBA00023136"/>
    </source>
</evidence>
<reference evidence="15 16" key="1">
    <citation type="submission" date="2018-10" db="EMBL/GenBank/DDBJ databases">
        <title>Thermophilic Lithotrophy and Phototrophy in an Intertidal, Iron-rich, Geothermal Spring.</title>
        <authorList>
            <person name="Ward L.M."/>
            <person name="Idei A."/>
            <person name="Nakagawa M."/>
            <person name="Ueno Y."/>
            <person name="Fischer W."/>
            <person name="Mcglynn S.E."/>
        </authorList>
    </citation>
    <scope>NUCLEOTIDE SEQUENCE [LARGE SCALE GENOMIC DNA]</scope>
    <source>
        <strain evidence="15">J137</strain>
    </source>
</reference>
<evidence type="ECO:0000313" key="15">
    <source>
        <dbReference type="EMBL" id="RMD76655.1"/>
    </source>
</evidence>
<dbReference type="GO" id="GO:0033177">
    <property type="term" value="C:proton-transporting two-sector ATPase complex, proton-transporting domain"/>
    <property type="evidence" value="ECO:0007669"/>
    <property type="project" value="InterPro"/>
</dbReference>
<organism evidence="15 16">
    <name type="scientific">Candidatus Dojkabacteria bacterium</name>
    <dbReference type="NCBI Taxonomy" id="2099670"/>
    <lineage>
        <taxon>Bacteria</taxon>
        <taxon>Candidatus Dojkabacteria</taxon>
    </lineage>
</organism>
<comment type="caution">
    <text evidence="15">The sequence shown here is derived from an EMBL/GenBank/DDBJ whole genome shotgun (WGS) entry which is preliminary data.</text>
</comment>
<dbReference type="InterPro" id="IPR002379">
    <property type="entry name" value="ATPase_proteolipid_c-like_dom"/>
</dbReference>
<keyword evidence="7 13" id="KW-1133">Transmembrane helix</keyword>
<name>A0A3M0Z118_9BACT</name>
<evidence type="ECO:0000256" key="3">
    <source>
        <dbReference type="ARBA" id="ARBA00022448"/>
    </source>
</evidence>
<keyword evidence="5 13" id="KW-0812">Transmembrane</keyword>
<dbReference type="GO" id="GO:0015986">
    <property type="term" value="P:proton motive force-driven ATP synthesis"/>
    <property type="evidence" value="ECO:0007669"/>
    <property type="project" value="InterPro"/>
</dbReference>
<dbReference type="SUPFAM" id="SSF81333">
    <property type="entry name" value="F1F0 ATP synthase subunit C"/>
    <property type="match status" value="1"/>
</dbReference>
<evidence type="ECO:0000256" key="6">
    <source>
        <dbReference type="ARBA" id="ARBA00022781"/>
    </source>
</evidence>
<accession>A0A3M0Z118</accession>
<gene>
    <name evidence="15" type="ORF">D6810_03330</name>
</gene>
<dbReference type="Gene3D" id="1.20.20.10">
    <property type="entry name" value="F1F0 ATP synthase subunit C"/>
    <property type="match status" value="1"/>
</dbReference>
<protein>
    <recommendedName>
        <fullName evidence="11">ATP synthase F(0) sector subunit c</fullName>
    </recommendedName>
    <alternativeName>
        <fullName evidence="12">F-type ATPase subunit c</fullName>
    </alternativeName>
</protein>
<keyword evidence="8" id="KW-0406">Ion transport</keyword>
<dbReference type="PROSITE" id="PS00605">
    <property type="entry name" value="ATPASE_C"/>
    <property type="match status" value="1"/>
</dbReference>
<evidence type="ECO:0000256" key="9">
    <source>
        <dbReference type="ARBA" id="ARBA00023121"/>
    </source>
</evidence>